<dbReference type="PANTHER" id="PTHR43080">
    <property type="entry name" value="CBS DOMAIN-CONTAINING PROTEIN CBSX3, MITOCHONDRIAL"/>
    <property type="match status" value="1"/>
</dbReference>
<reference evidence="4" key="1">
    <citation type="journal article" date="2022" name="Nat. Microbiol.">
        <title>Unique mobile elements and scalable gene flow at the prokaryote-eukaryote boundary revealed by circularized Asgard archaea genomes.</title>
        <authorList>
            <person name="Wu F."/>
            <person name="Speth D.R."/>
            <person name="Philosof A."/>
            <person name="Cremiere A."/>
            <person name="Narayanan A."/>
            <person name="Barco R.A."/>
            <person name="Connon S.A."/>
            <person name="Amend J.P."/>
            <person name="Antoshechkin I.A."/>
            <person name="Orphan V.J."/>
        </authorList>
    </citation>
    <scope>NUCLEOTIDE SEQUENCE</scope>
    <source>
        <strain evidence="4">PM71</strain>
    </source>
</reference>
<evidence type="ECO:0000259" key="3">
    <source>
        <dbReference type="PROSITE" id="PS51371"/>
    </source>
</evidence>
<dbReference type="SUPFAM" id="SSF54631">
    <property type="entry name" value="CBS-domain pair"/>
    <property type="match status" value="2"/>
</dbReference>
<feature type="domain" description="CBS" evidence="3">
    <location>
        <begin position="208"/>
        <end position="265"/>
    </location>
</feature>
<proteinExistence type="predicted"/>
<feature type="domain" description="CBS" evidence="3">
    <location>
        <begin position="130"/>
        <end position="186"/>
    </location>
</feature>
<dbReference type="InterPro" id="IPR000644">
    <property type="entry name" value="CBS_dom"/>
</dbReference>
<dbReference type="PROSITE" id="PS51371">
    <property type="entry name" value="CBS"/>
    <property type="match status" value="3"/>
</dbReference>
<dbReference type="SMART" id="SM00116">
    <property type="entry name" value="CBS"/>
    <property type="match status" value="4"/>
</dbReference>
<dbReference type="Pfam" id="PF00571">
    <property type="entry name" value="CBS"/>
    <property type="match status" value="4"/>
</dbReference>
<organism evidence="4">
    <name type="scientific">Candidatus Heimdallarchaeum aukensis</name>
    <dbReference type="NCBI Taxonomy" id="2876573"/>
    <lineage>
        <taxon>Archaea</taxon>
        <taxon>Promethearchaeati</taxon>
        <taxon>Candidatus Heimdallarchaeota</taxon>
        <taxon>Candidatus Heimdallarchaeia (ex Rinke et al. 2021) (nom. nud.)</taxon>
        <taxon>Candidatus Heimdallarchaeales</taxon>
        <taxon>Candidatus Heimdallarchaeaceae</taxon>
        <taxon>Candidatus Heimdallarchaeum</taxon>
    </lineage>
</organism>
<protein>
    <submittedName>
        <fullName evidence="4">CBS domain-containing protein</fullName>
    </submittedName>
</protein>
<dbReference type="InterPro" id="IPR051257">
    <property type="entry name" value="Diverse_CBS-Domain"/>
</dbReference>
<dbReference type="InterPro" id="IPR046342">
    <property type="entry name" value="CBS_dom_sf"/>
</dbReference>
<gene>
    <name evidence="4" type="ORF">K9W45_10490</name>
</gene>
<evidence type="ECO:0000256" key="2">
    <source>
        <dbReference type="PROSITE-ProRule" id="PRU00703"/>
    </source>
</evidence>
<sequence>MSEKIESLISDYVSVVENEKLAKALELFDKNTREILVFDEKDVFLGYLTKRFLARQSRLYLDSKVSTFIKKVPTIKKNLPINEIAKILIQSKIRSIPVEENGEIIGVIRDIDLIKSELELYEGKKVKELMTPNPITSNTETTAAQLLSICRNNNISRCPVVNEKNELIGIVSPHDLKPILLSDLPGQTFGDRSETQIDPYSTRIINLMSTDVVTCKLDDSVEQAIEKLHESDHKALVVVDDSNHVVGILTTHDLLETVSVPPKQEGYFINVMGEIDDEDLKQLFDLSSEFIDKYSLMIGNAGHFYIHIKSIPKKKFRGYSLYQIRLRITTNKGKTYVSRSEGYGLFGAFAIALDRIERDIISEREKEQDSRMKQTSTRYLLEELEEIE</sequence>
<dbReference type="PANTHER" id="PTHR43080:SF2">
    <property type="entry name" value="CBS DOMAIN-CONTAINING PROTEIN"/>
    <property type="match status" value="1"/>
</dbReference>
<evidence type="ECO:0000256" key="1">
    <source>
        <dbReference type="ARBA" id="ARBA00023122"/>
    </source>
</evidence>
<keyword evidence="1 2" id="KW-0129">CBS domain</keyword>
<dbReference type="Proteomes" id="UP001201020">
    <property type="component" value="Chromosome"/>
</dbReference>
<evidence type="ECO:0000313" key="4">
    <source>
        <dbReference type="EMBL" id="UJG40254.1"/>
    </source>
</evidence>
<dbReference type="Gene3D" id="3.10.580.10">
    <property type="entry name" value="CBS-domain"/>
    <property type="match status" value="3"/>
</dbReference>
<feature type="domain" description="CBS" evidence="3">
    <location>
        <begin position="68"/>
        <end position="126"/>
    </location>
</feature>
<name>A0A9Y1BJP5_9ARCH</name>
<dbReference type="CDD" id="cd02205">
    <property type="entry name" value="CBS_pair_SF"/>
    <property type="match status" value="2"/>
</dbReference>
<accession>A0A9Y1BJP5</accession>
<dbReference type="EMBL" id="CP084166">
    <property type="protein sequence ID" value="UJG40254.1"/>
    <property type="molecule type" value="Genomic_DNA"/>
</dbReference>
<dbReference type="AlphaFoldDB" id="A0A9Y1BJP5"/>